<accession>A0A831TDA9</accession>
<dbReference type="SUPFAM" id="SSF64288">
    <property type="entry name" value="Chorismate lyase-like"/>
    <property type="match status" value="1"/>
</dbReference>
<evidence type="ECO:0000259" key="5">
    <source>
        <dbReference type="PROSITE" id="PS50949"/>
    </source>
</evidence>
<feature type="region of interest" description="Disordered" evidence="4">
    <location>
        <begin position="252"/>
        <end position="272"/>
    </location>
</feature>
<sequence>MQLRGGIVAAIRSWFDPGNGVPKYRQLQQVLEELIDRLQPGDPLPPERQLELEYGVSRVTVRQALQQLVLAGRLERFQGRGTFVARPKLEQVLALTSFTEDMIRRGLRPGSRTLGVEQVPASGSIAQHLRLPEGAPVLMLQRLRLADDEPMALETVYLPAGRFPDLAQTDLTNRSLYAWLAERHGVELTHATQTIEATVLGAEEARLLEVAPGIPAFRLERVSYDQFGRPVELVRSLYRGDRYKLHARLERPRGAAPSSASLRRREIERGDR</sequence>
<keyword evidence="1" id="KW-0805">Transcription regulation</keyword>
<dbReference type="SMART" id="SM00866">
    <property type="entry name" value="UTRA"/>
    <property type="match status" value="1"/>
</dbReference>
<evidence type="ECO:0000256" key="3">
    <source>
        <dbReference type="ARBA" id="ARBA00023163"/>
    </source>
</evidence>
<evidence type="ECO:0000256" key="4">
    <source>
        <dbReference type="SAM" id="MobiDB-lite"/>
    </source>
</evidence>
<feature type="domain" description="HTH gntR-type" evidence="5">
    <location>
        <begin position="21"/>
        <end position="87"/>
    </location>
</feature>
<dbReference type="Gene3D" id="3.40.1410.10">
    <property type="entry name" value="Chorismate lyase-like"/>
    <property type="match status" value="1"/>
</dbReference>
<name>A0A831TDA9_9BACT</name>
<dbReference type="PRINTS" id="PR00035">
    <property type="entry name" value="HTHGNTR"/>
</dbReference>
<evidence type="ECO:0000313" key="6">
    <source>
        <dbReference type="EMBL" id="HEG90094.1"/>
    </source>
</evidence>
<dbReference type="SUPFAM" id="SSF46785">
    <property type="entry name" value="Winged helix' DNA-binding domain"/>
    <property type="match status" value="1"/>
</dbReference>
<organism evidence="6">
    <name type="scientific">Thermorudis peleae</name>
    <dbReference type="NCBI Taxonomy" id="1382356"/>
    <lineage>
        <taxon>Bacteria</taxon>
        <taxon>Pseudomonadati</taxon>
        <taxon>Thermomicrobiota</taxon>
        <taxon>Thermomicrobia</taxon>
        <taxon>Thermomicrobia incertae sedis</taxon>
        <taxon>Thermorudis</taxon>
    </lineage>
</organism>
<dbReference type="Pfam" id="PF07702">
    <property type="entry name" value="UTRA"/>
    <property type="match status" value="1"/>
</dbReference>
<dbReference type="PROSITE" id="PS50949">
    <property type="entry name" value="HTH_GNTR"/>
    <property type="match status" value="1"/>
</dbReference>
<dbReference type="SMART" id="SM00345">
    <property type="entry name" value="HTH_GNTR"/>
    <property type="match status" value="1"/>
</dbReference>
<comment type="caution">
    <text evidence="6">The sequence shown here is derived from an EMBL/GenBank/DDBJ whole genome shotgun (WGS) entry which is preliminary data.</text>
</comment>
<dbReference type="CDD" id="cd07377">
    <property type="entry name" value="WHTH_GntR"/>
    <property type="match status" value="1"/>
</dbReference>
<feature type="compositionally biased region" description="Basic and acidic residues" evidence="4">
    <location>
        <begin position="263"/>
        <end position="272"/>
    </location>
</feature>
<dbReference type="InterPro" id="IPR011663">
    <property type="entry name" value="UTRA"/>
</dbReference>
<dbReference type="InterPro" id="IPR036388">
    <property type="entry name" value="WH-like_DNA-bd_sf"/>
</dbReference>
<dbReference type="PANTHER" id="PTHR44846:SF1">
    <property type="entry name" value="MANNOSYL-D-GLYCERATE TRANSPORT_METABOLISM SYSTEM REPRESSOR MNGR-RELATED"/>
    <property type="match status" value="1"/>
</dbReference>
<dbReference type="Gene3D" id="1.10.10.10">
    <property type="entry name" value="Winged helix-like DNA-binding domain superfamily/Winged helix DNA-binding domain"/>
    <property type="match status" value="1"/>
</dbReference>
<dbReference type="GO" id="GO:0045892">
    <property type="term" value="P:negative regulation of DNA-templated transcription"/>
    <property type="evidence" value="ECO:0007669"/>
    <property type="project" value="TreeGrafter"/>
</dbReference>
<keyword evidence="3" id="KW-0804">Transcription</keyword>
<dbReference type="InterPro" id="IPR028978">
    <property type="entry name" value="Chorismate_lyase_/UTRA_dom_sf"/>
</dbReference>
<dbReference type="EMBL" id="DSIY01000030">
    <property type="protein sequence ID" value="HEG90094.1"/>
    <property type="molecule type" value="Genomic_DNA"/>
</dbReference>
<dbReference type="InterPro" id="IPR000524">
    <property type="entry name" value="Tscrpt_reg_HTH_GntR"/>
</dbReference>
<proteinExistence type="predicted"/>
<dbReference type="Pfam" id="PF00392">
    <property type="entry name" value="GntR"/>
    <property type="match status" value="1"/>
</dbReference>
<dbReference type="GO" id="GO:0003677">
    <property type="term" value="F:DNA binding"/>
    <property type="evidence" value="ECO:0007669"/>
    <property type="project" value="UniProtKB-KW"/>
</dbReference>
<keyword evidence="2" id="KW-0238">DNA-binding</keyword>
<dbReference type="GO" id="GO:0003700">
    <property type="term" value="F:DNA-binding transcription factor activity"/>
    <property type="evidence" value="ECO:0007669"/>
    <property type="project" value="InterPro"/>
</dbReference>
<reference evidence="6" key="1">
    <citation type="journal article" date="2020" name="mSystems">
        <title>Genome- and Community-Level Interaction Insights into Carbon Utilization and Element Cycling Functions of Hydrothermarchaeota in Hydrothermal Sediment.</title>
        <authorList>
            <person name="Zhou Z."/>
            <person name="Liu Y."/>
            <person name="Xu W."/>
            <person name="Pan J."/>
            <person name="Luo Z.H."/>
            <person name="Li M."/>
        </authorList>
    </citation>
    <scope>NUCLEOTIDE SEQUENCE [LARGE SCALE GENOMIC DNA]</scope>
    <source>
        <strain evidence="6">SpSt-210</strain>
    </source>
</reference>
<evidence type="ECO:0000256" key="2">
    <source>
        <dbReference type="ARBA" id="ARBA00023125"/>
    </source>
</evidence>
<dbReference type="InterPro" id="IPR050679">
    <property type="entry name" value="Bact_HTH_transcr_reg"/>
</dbReference>
<gene>
    <name evidence="6" type="ORF">ENP34_01405</name>
</gene>
<protein>
    <submittedName>
        <fullName evidence="6">GntR family transcriptional regulator</fullName>
    </submittedName>
</protein>
<dbReference type="InterPro" id="IPR036390">
    <property type="entry name" value="WH_DNA-bd_sf"/>
</dbReference>
<dbReference type="PANTHER" id="PTHR44846">
    <property type="entry name" value="MANNOSYL-D-GLYCERATE TRANSPORT/METABOLISM SYSTEM REPRESSOR MNGR-RELATED"/>
    <property type="match status" value="1"/>
</dbReference>
<evidence type="ECO:0000256" key="1">
    <source>
        <dbReference type="ARBA" id="ARBA00023015"/>
    </source>
</evidence>
<dbReference type="AlphaFoldDB" id="A0A831TDA9"/>